<gene>
    <name evidence="2" type="ORF">LSP00402_LOCUS22758</name>
</gene>
<feature type="region of interest" description="Disordered" evidence="1">
    <location>
        <begin position="333"/>
        <end position="354"/>
    </location>
</feature>
<feature type="region of interest" description="Disordered" evidence="1">
    <location>
        <begin position="407"/>
        <end position="434"/>
    </location>
</feature>
<accession>A0A7S2XHJ9</accession>
<feature type="region of interest" description="Disordered" evidence="1">
    <location>
        <begin position="125"/>
        <end position="224"/>
    </location>
</feature>
<dbReference type="AlphaFoldDB" id="A0A7S2XHJ9"/>
<sequence length="599" mass="66903">MGNKCCRGAPPVGPPEHVPVERIFRHYDKQQSGYWELENFVMFSEELLGYTSRKKQRQLWQSMVTCVHELDDPSELAEVAFAKVHLDEFRSYMMINQHPEYVRNLVRIFNGMLSREKTEEKYKYQLPQTTMEKSPKNRIPQLDSLPSNADVDIMTKGVVRRRSTSVSPASSRSRKSWRASRPGSPEPLPRPDQFNIHGMNPLGLDQANETSSSRDNEVKSPRLRLGVGGLMPIVHRSPSAGYASREASVSPAERARRTRRARQRHSHSSRQSMGLGDDNASRSKEGGPKQADNLRVVSEENLASAAAGEGEMQEVNTKANMVEELKAKDSAVAACESRNDTDKERAAGGKGERVQSMGVAQWMHKQLTTSHELRARGSVATDANDGEVKPEIVQGGVGTANVRRRGLHNRELTRDRELDPLDIGPSNDAGMDGKHTQETMVEEDGGISDGSTSAAEDNPVAIASGQNLSQIEFPLRLNKLIRGKPQQRWLTVNNREIFYSKSRDLLLNNLLLERVQVRLSGLKFSKWKKLKDGETSICWIPSHRILSIEIAENGLVNITTRCGPSRKTKVFHFDSIGLSNDVLVKELQKLLAGTRSANM</sequence>
<feature type="region of interest" description="Disordered" evidence="1">
    <location>
        <begin position="236"/>
        <end position="296"/>
    </location>
</feature>
<evidence type="ECO:0000256" key="1">
    <source>
        <dbReference type="SAM" id="MobiDB-lite"/>
    </source>
</evidence>
<feature type="compositionally biased region" description="Basic and acidic residues" evidence="1">
    <location>
        <begin position="337"/>
        <end position="353"/>
    </location>
</feature>
<name>A0A7S2XHJ9_9EUKA</name>
<reference evidence="2" key="1">
    <citation type="submission" date="2021-01" db="EMBL/GenBank/DDBJ databases">
        <authorList>
            <person name="Corre E."/>
            <person name="Pelletier E."/>
            <person name="Niang G."/>
            <person name="Scheremetjew M."/>
            <person name="Finn R."/>
            <person name="Kale V."/>
            <person name="Holt S."/>
            <person name="Cochrane G."/>
            <person name="Meng A."/>
            <person name="Brown T."/>
            <person name="Cohen L."/>
        </authorList>
    </citation>
    <scope>NUCLEOTIDE SEQUENCE</scope>
    <source>
        <strain evidence="2">CCMP622</strain>
    </source>
</reference>
<evidence type="ECO:0000313" key="2">
    <source>
        <dbReference type="EMBL" id="CAD9778742.1"/>
    </source>
</evidence>
<dbReference type="EMBL" id="HBHP01037020">
    <property type="protein sequence ID" value="CAD9778742.1"/>
    <property type="molecule type" value="Transcribed_RNA"/>
</dbReference>
<feature type="compositionally biased region" description="Basic and acidic residues" evidence="1">
    <location>
        <begin position="408"/>
        <end position="419"/>
    </location>
</feature>
<organism evidence="2">
    <name type="scientific">Lotharella oceanica</name>
    <dbReference type="NCBI Taxonomy" id="641309"/>
    <lineage>
        <taxon>Eukaryota</taxon>
        <taxon>Sar</taxon>
        <taxon>Rhizaria</taxon>
        <taxon>Cercozoa</taxon>
        <taxon>Chlorarachniophyceae</taxon>
        <taxon>Lotharella</taxon>
    </lineage>
</organism>
<evidence type="ECO:0008006" key="3">
    <source>
        <dbReference type="Google" id="ProtNLM"/>
    </source>
</evidence>
<feature type="compositionally biased region" description="Basic residues" evidence="1">
    <location>
        <begin position="256"/>
        <end position="268"/>
    </location>
</feature>
<proteinExistence type="predicted"/>
<protein>
    <recommendedName>
        <fullName evidence="3">EF-hand domain-containing protein</fullName>
    </recommendedName>
</protein>